<dbReference type="Gene3D" id="3.10.129.10">
    <property type="entry name" value="Hotdog Thioesterase"/>
    <property type="match status" value="2"/>
</dbReference>
<dbReference type="Proteomes" id="UP000320876">
    <property type="component" value="Unassembled WGS sequence"/>
</dbReference>
<dbReference type="OrthoDB" id="4556615at2"/>
<protein>
    <recommendedName>
        <fullName evidence="3">Acyl-CoA thioesterase FadM</fullName>
    </recommendedName>
</protein>
<evidence type="ECO:0000313" key="1">
    <source>
        <dbReference type="EMBL" id="TQJ01367.1"/>
    </source>
</evidence>
<accession>A0A542DE64</accession>
<reference evidence="1 2" key="1">
    <citation type="submission" date="2019-06" db="EMBL/GenBank/DDBJ databases">
        <title>Sequencing the genomes of 1000 actinobacteria strains.</title>
        <authorList>
            <person name="Klenk H.-P."/>
        </authorList>
    </citation>
    <scope>NUCLEOTIDE SEQUENCE [LARGE SCALE GENOMIC DNA]</scope>
    <source>
        <strain evidence="1 2">DSM 45679</strain>
    </source>
</reference>
<dbReference type="EMBL" id="VFML01000001">
    <property type="protein sequence ID" value="TQJ01367.1"/>
    <property type="molecule type" value="Genomic_DNA"/>
</dbReference>
<sequence length="340" mass="37800">MSTVSDTAVKTLLNEPSSVTLRPGYEGGNINTAIGFKHVCYLIEHAVLDHFRAIGLGATKLYLEHGLNFDVVGLEARLITVVTLDDEVTFDVLPKSSDGDSELRFAVTGRLVRGGERVKAVAAKVTVRLRQDETVVDPDPVPDELARFATPRLATAEPRPLASSPVDNLDLTTGRGAPADDPVLAEIIGDTNAFGWKWRIPYYYCHFTERMQMSGYLRQMEEAKHLFVASRGISIKKLLDERGWIPVVTQCKLTLTDEAIMEEDVYTVYTVENIFKNMLYTSRMDCYVVREGRLVQTATGSIVHGYAAKPHAAAEWEMPLTFDDHVLRAIQGTDRPDVRG</sequence>
<dbReference type="AlphaFoldDB" id="A0A542DE64"/>
<dbReference type="SUPFAM" id="SSF54637">
    <property type="entry name" value="Thioesterase/thiol ester dehydrase-isomerase"/>
    <property type="match status" value="2"/>
</dbReference>
<organism evidence="1 2">
    <name type="scientific">Amycolatopsis cihanbeyliensis</name>
    <dbReference type="NCBI Taxonomy" id="1128664"/>
    <lineage>
        <taxon>Bacteria</taxon>
        <taxon>Bacillati</taxon>
        <taxon>Actinomycetota</taxon>
        <taxon>Actinomycetes</taxon>
        <taxon>Pseudonocardiales</taxon>
        <taxon>Pseudonocardiaceae</taxon>
        <taxon>Amycolatopsis</taxon>
    </lineage>
</organism>
<gene>
    <name evidence="1" type="ORF">FB471_1045</name>
</gene>
<keyword evidence="2" id="KW-1185">Reference proteome</keyword>
<name>A0A542DE64_AMYCI</name>
<dbReference type="InterPro" id="IPR029069">
    <property type="entry name" value="HotDog_dom_sf"/>
</dbReference>
<dbReference type="RefSeq" id="WP_141996184.1">
    <property type="nucleotide sequence ID" value="NZ_VFML01000001.1"/>
</dbReference>
<proteinExistence type="predicted"/>
<evidence type="ECO:0000313" key="2">
    <source>
        <dbReference type="Proteomes" id="UP000320876"/>
    </source>
</evidence>
<evidence type="ECO:0008006" key="3">
    <source>
        <dbReference type="Google" id="ProtNLM"/>
    </source>
</evidence>
<comment type="caution">
    <text evidence="1">The sequence shown here is derived from an EMBL/GenBank/DDBJ whole genome shotgun (WGS) entry which is preliminary data.</text>
</comment>